<sequence length="86" mass="9417">MGAAIPAVGSPAADGYSRARTLHCFMRSSWKTMQAVFTCLLIISRRPHECLNFGCPIPDTSLERALWDTARSTLLSGSQLTFDPSQ</sequence>
<dbReference type="AlphaFoldDB" id="A0AAQ4ELS7"/>
<organism evidence="1 2">
    <name type="scientific">Amblyomma americanum</name>
    <name type="common">Lone star tick</name>
    <dbReference type="NCBI Taxonomy" id="6943"/>
    <lineage>
        <taxon>Eukaryota</taxon>
        <taxon>Metazoa</taxon>
        <taxon>Ecdysozoa</taxon>
        <taxon>Arthropoda</taxon>
        <taxon>Chelicerata</taxon>
        <taxon>Arachnida</taxon>
        <taxon>Acari</taxon>
        <taxon>Parasitiformes</taxon>
        <taxon>Ixodida</taxon>
        <taxon>Ixodoidea</taxon>
        <taxon>Ixodidae</taxon>
        <taxon>Amblyomminae</taxon>
        <taxon>Amblyomma</taxon>
    </lineage>
</organism>
<comment type="caution">
    <text evidence="1">The sequence shown here is derived from an EMBL/GenBank/DDBJ whole genome shotgun (WGS) entry which is preliminary data.</text>
</comment>
<dbReference type="EMBL" id="JARKHS020013936">
    <property type="protein sequence ID" value="KAK8775571.1"/>
    <property type="molecule type" value="Genomic_DNA"/>
</dbReference>
<name>A0AAQ4ELS7_AMBAM</name>
<dbReference type="Proteomes" id="UP001321473">
    <property type="component" value="Unassembled WGS sequence"/>
</dbReference>
<evidence type="ECO:0000313" key="1">
    <source>
        <dbReference type="EMBL" id="KAK8775571.1"/>
    </source>
</evidence>
<protein>
    <submittedName>
        <fullName evidence="1">Uncharacterized protein</fullName>
    </submittedName>
</protein>
<proteinExistence type="predicted"/>
<reference evidence="1 2" key="1">
    <citation type="journal article" date="2023" name="Arcadia Sci">
        <title>De novo assembly of a long-read Amblyomma americanum tick genome.</title>
        <authorList>
            <person name="Chou S."/>
            <person name="Poskanzer K.E."/>
            <person name="Rollins M."/>
            <person name="Thuy-Boun P.S."/>
        </authorList>
    </citation>
    <scope>NUCLEOTIDE SEQUENCE [LARGE SCALE GENOMIC DNA]</scope>
    <source>
        <strain evidence="1">F_SG_1</strain>
        <tissue evidence="1">Salivary glands</tissue>
    </source>
</reference>
<gene>
    <name evidence="1" type="ORF">V5799_031077</name>
</gene>
<accession>A0AAQ4ELS7</accession>
<evidence type="ECO:0000313" key="2">
    <source>
        <dbReference type="Proteomes" id="UP001321473"/>
    </source>
</evidence>
<keyword evidence="2" id="KW-1185">Reference proteome</keyword>